<dbReference type="RefSeq" id="WP_161704173.1">
    <property type="nucleotide sequence ID" value="NZ_JAAAMU010000023.1"/>
</dbReference>
<gene>
    <name evidence="1" type="ORF">GT003_27805</name>
</gene>
<keyword evidence="2" id="KW-1185">Reference proteome</keyword>
<comment type="caution">
    <text evidence="1">The sequence shown here is derived from an EMBL/GenBank/DDBJ whole genome shotgun (WGS) entry which is preliminary data.</text>
</comment>
<dbReference type="AlphaFoldDB" id="A0A7X4YUJ5"/>
<dbReference type="Proteomes" id="UP000558113">
    <property type="component" value="Unassembled WGS sequence"/>
</dbReference>
<name>A0A7X4YUJ5_9BACL</name>
<dbReference type="EMBL" id="JAAAMU010000023">
    <property type="protein sequence ID" value="NBC72807.1"/>
    <property type="molecule type" value="Genomic_DNA"/>
</dbReference>
<sequence>MSTPVVLRTKVALLRHAGACASALWLKGLAALRRRLEDWSRFALEARRQLRFRAGNAD</sequence>
<evidence type="ECO:0000313" key="2">
    <source>
        <dbReference type="Proteomes" id="UP000558113"/>
    </source>
</evidence>
<evidence type="ECO:0000313" key="1">
    <source>
        <dbReference type="EMBL" id="NBC72807.1"/>
    </source>
</evidence>
<organism evidence="1 2">
    <name type="scientific">Paenibacillus sacheonensis</name>
    <dbReference type="NCBI Taxonomy" id="742054"/>
    <lineage>
        <taxon>Bacteria</taxon>
        <taxon>Bacillati</taxon>
        <taxon>Bacillota</taxon>
        <taxon>Bacilli</taxon>
        <taxon>Bacillales</taxon>
        <taxon>Paenibacillaceae</taxon>
        <taxon>Paenibacillus</taxon>
    </lineage>
</organism>
<reference evidence="1 2" key="1">
    <citation type="submission" date="2020-01" db="EMBL/GenBank/DDBJ databases">
        <title>Paenibacillus soybeanensis sp. nov. isolated from the nodules of soybean (Glycine max(L.) Merr).</title>
        <authorList>
            <person name="Wang H."/>
        </authorList>
    </citation>
    <scope>NUCLEOTIDE SEQUENCE [LARGE SCALE GENOMIC DNA]</scope>
    <source>
        <strain evidence="1 2">DSM 23054</strain>
    </source>
</reference>
<accession>A0A7X4YUJ5</accession>
<protein>
    <submittedName>
        <fullName evidence="1">Uncharacterized protein</fullName>
    </submittedName>
</protein>
<proteinExistence type="predicted"/>